<organism evidence="1 2">
    <name type="scientific">Fervidobacterium thailandense</name>
    <dbReference type="NCBI Taxonomy" id="1008305"/>
    <lineage>
        <taxon>Bacteria</taxon>
        <taxon>Thermotogati</taxon>
        <taxon>Thermotogota</taxon>
        <taxon>Thermotogae</taxon>
        <taxon>Thermotogales</taxon>
        <taxon>Fervidobacteriaceae</taxon>
        <taxon>Fervidobacterium</taxon>
    </lineage>
</organism>
<dbReference type="OrthoDB" id="41120at2"/>
<dbReference type="AlphaFoldDB" id="A0A1E3G2B8"/>
<sequence length="379" mass="44088">MLKVFTDGSFKNGYCGAAYMITDNGVEVALQVQVWKSKTKLRNVEAEISAAVFAFEELVKMYGTLKNEVVVVVHDLFSLKDHLQNESASGTQSQKELTESENEFISQMSKRFLEAVRHLECQLSFEKVRGHSHVVHSKVDFALSTVMARRLLIESTNRCNESLEKNSETFPGNPKQRSRVFVDPKRYSEYEYNYMGFVLNTLKKLKTPVTITELKQKLLEKNPYLQDKSKNKRDIETLIFDMVSEGFLKLNEHGFLEYKPIKLAYIKTEPFPRKSKRVVEKAKSSFNESLLHSKYVQDYVRFLQKFIQSMGRPVSYEEIVSYIETRKNPWRPEKFNNTSLEELLEFMVSLGKIERDEVGRYYAISLGVRLKLSQNELQQ</sequence>
<accession>A0A1E3G2B8</accession>
<keyword evidence="2" id="KW-1185">Reference proteome</keyword>
<dbReference type="GO" id="GO:0003676">
    <property type="term" value="F:nucleic acid binding"/>
    <property type="evidence" value="ECO:0007669"/>
    <property type="project" value="InterPro"/>
</dbReference>
<dbReference type="EMBL" id="LWAF01000008">
    <property type="protein sequence ID" value="ODN30270.1"/>
    <property type="molecule type" value="Genomic_DNA"/>
</dbReference>
<dbReference type="InterPro" id="IPR036397">
    <property type="entry name" value="RNaseH_sf"/>
</dbReference>
<dbReference type="InterPro" id="IPR012337">
    <property type="entry name" value="RNaseH-like_sf"/>
</dbReference>
<evidence type="ECO:0008006" key="3">
    <source>
        <dbReference type="Google" id="ProtNLM"/>
    </source>
</evidence>
<evidence type="ECO:0000313" key="1">
    <source>
        <dbReference type="EMBL" id="ODN30270.1"/>
    </source>
</evidence>
<comment type="caution">
    <text evidence="1">The sequence shown here is derived from an EMBL/GenBank/DDBJ whole genome shotgun (WGS) entry which is preliminary data.</text>
</comment>
<dbReference type="RefSeq" id="WP_069293296.1">
    <property type="nucleotide sequence ID" value="NZ_CP140110.1"/>
</dbReference>
<proteinExistence type="predicted"/>
<reference evidence="2" key="1">
    <citation type="submission" date="2016-04" db="EMBL/GenBank/DDBJ databases">
        <title>The genome sequence project of a novel Fervidobacterium isolate from a hot spring in Thailand.</title>
        <authorList>
            <person name="Gonzalez J.M."/>
            <person name="Cuecas A."/>
            <person name="Kanoksilapatham W."/>
        </authorList>
    </citation>
    <scope>NUCLEOTIDE SEQUENCE [LARGE SCALE GENOMIC DNA]</scope>
    <source>
        <strain evidence="2">FC2004</strain>
    </source>
</reference>
<name>A0A1E3G2B8_9BACT</name>
<dbReference type="SUPFAM" id="SSF53098">
    <property type="entry name" value="Ribonuclease H-like"/>
    <property type="match status" value="1"/>
</dbReference>
<evidence type="ECO:0000313" key="2">
    <source>
        <dbReference type="Proteomes" id="UP000094570"/>
    </source>
</evidence>
<gene>
    <name evidence="1" type="ORF">A4H02_06150</name>
</gene>
<dbReference type="Gene3D" id="3.30.420.10">
    <property type="entry name" value="Ribonuclease H-like superfamily/Ribonuclease H"/>
    <property type="match status" value="1"/>
</dbReference>
<protein>
    <recommendedName>
        <fullName evidence="3">RNase H type-1 domain-containing protein</fullName>
    </recommendedName>
</protein>
<dbReference type="Proteomes" id="UP000094570">
    <property type="component" value="Unassembled WGS sequence"/>
</dbReference>